<reference evidence="5 6" key="2">
    <citation type="journal article" date="2015" name="Stand. Genomic Sci.">
        <title>High quality draft genomic sequence of Flavobacterium enshiense DK69(T) and comparison among Flavobacterium genomes.</title>
        <authorList>
            <person name="Zeng Z."/>
            <person name="Chen C."/>
            <person name="Du H."/>
            <person name="Wang G."/>
            <person name="Li M."/>
        </authorList>
    </citation>
    <scope>NUCLEOTIDE SEQUENCE [LARGE SCALE GENOMIC DNA]</scope>
    <source>
        <strain evidence="5 6">DK69</strain>
    </source>
</reference>
<dbReference type="PRINTS" id="PR00598">
    <property type="entry name" value="HTHMARR"/>
</dbReference>
<proteinExistence type="predicted"/>
<dbReference type="InterPro" id="IPR036390">
    <property type="entry name" value="WH_DNA-bd_sf"/>
</dbReference>
<accession>A0A0A2MV69</accession>
<dbReference type="Pfam" id="PF01047">
    <property type="entry name" value="MarR"/>
    <property type="match status" value="1"/>
</dbReference>
<dbReference type="InterPro" id="IPR036388">
    <property type="entry name" value="WH-like_DNA-bd_sf"/>
</dbReference>
<dbReference type="InterPro" id="IPR000835">
    <property type="entry name" value="HTH_MarR-typ"/>
</dbReference>
<dbReference type="PANTHER" id="PTHR42756">
    <property type="entry name" value="TRANSCRIPTIONAL REGULATOR, MARR"/>
    <property type="match status" value="1"/>
</dbReference>
<evidence type="ECO:0000259" key="4">
    <source>
        <dbReference type="PROSITE" id="PS50995"/>
    </source>
</evidence>
<keyword evidence="6" id="KW-1185">Reference proteome</keyword>
<keyword evidence="1" id="KW-0805">Transcription regulation</keyword>
<dbReference type="EMBL" id="JRLZ01000010">
    <property type="protein sequence ID" value="KGO95511.1"/>
    <property type="molecule type" value="Genomic_DNA"/>
</dbReference>
<evidence type="ECO:0000313" key="6">
    <source>
        <dbReference type="Proteomes" id="UP000030149"/>
    </source>
</evidence>
<gene>
    <name evidence="5" type="ORF">Q767_11980</name>
</gene>
<dbReference type="SMART" id="SM00347">
    <property type="entry name" value="HTH_MARR"/>
    <property type="match status" value="1"/>
</dbReference>
<keyword evidence="3" id="KW-0804">Transcription</keyword>
<dbReference type="GO" id="GO:0003677">
    <property type="term" value="F:DNA binding"/>
    <property type="evidence" value="ECO:0007669"/>
    <property type="project" value="UniProtKB-KW"/>
</dbReference>
<evidence type="ECO:0000256" key="3">
    <source>
        <dbReference type="ARBA" id="ARBA00023163"/>
    </source>
</evidence>
<feature type="domain" description="HTH marR-type" evidence="4">
    <location>
        <begin position="1"/>
        <end position="139"/>
    </location>
</feature>
<dbReference type="PROSITE" id="PS01117">
    <property type="entry name" value="HTH_MARR_1"/>
    <property type="match status" value="1"/>
</dbReference>
<evidence type="ECO:0000256" key="1">
    <source>
        <dbReference type="ARBA" id="ARBA00023015"/>
    </source>
</evidence>
<dbReference type="GO" id="GO:0003700">
    <property type="term" value="F:DNA-binding transcription factor activity"/>
    <property type="evidence" value="ECO:0007669"/>
    <property type="project" value="InterPro"/>
</dbReference>
<dbReference type="AlphaFoldDB" id="A0A0A2MV69"/>
<dbReference type="SUPFAM" id="SSF46785">
    <property type="entry name" value="Winged helix' DNA-binding domain"/>
    <property type="match status" value="1"/>
</dbReference>
<evidence type="ECO:0000313" key="5">
    <source>
        <dbReference type="EMBL" id="KGO95511.1"/>
    </source>
</evidence>
<dbReference type="PATRIC" id="fig|1107311.5.peg.925"/>
<dbReference type="InterPro" id="IPR023187">
    <property type="entry name" value="Tscrpt_reg_MarR-type_CS"/>
</dbReference>
<dbReference type="RefSeq" id="WP_035630679.1">
    <property type="nucleotide sequence ID" value="NZ_AVCS01000005.1"/>
</dbReference>
<dbReference type="eggNOG" id="COG1846">
    <property type="taxonomic scope" value="Bacteria"/>
</dbReference>
<comment type="caution">
    <text evidence="5">The sequence shown here is derived from an EMBL/GenBank/DDBJ whole genome shotgun (WGS) entry which is preliminary data.</text>
</comment>
<keyword evidence="2" id="KW-0238">DNA-binding</keyword>
<reference evidence="6" key="1">
    <citation type="submission" date="2013-09" db="EMBL/GenBank/DDBJ databases">
        <authorList>
            <person name="Zeng Z."/>
            <person name="Chen C."/>
        </authorList>
    </citation>
    <scope>NUCLEOTIDE SEQUENCE [LARGE SCALE GENOMIC DNA]</scope>
    <source>
        <strain evidence="6">DK69</strain>
    </source>
</reference>
<dbReference type="OrthoDB" id="5327581at2"/>
<name>A0A0A2MV69_9FLAO</name>
<dbReference type="Gene3D" id="1.10.10.10">
    <property type="entry name" value="Winged helix-like DNA-binding domain superfamily/Winged helix DNA-binding domain"/>
    <property type="match status" value="1"/>
</dbReference>
<dbReference type="STRING" id="1107311.Q767_11980"/>
<sequence>MEKLVNIIFYNIDHSIRLYRMFAQKKLREHGFKITIDQWLVIKCILENPDITQHELSELVFKDNASVTRIIDLLIKAGYLEKETNPEDRRKFMLHVTKEGEEVIRNVHEVVLQNRSIALNGINQKELETADAVLRKIIANCKQ</sequence>
<dbReference type="Proteomes" id="UP000030149">
    <property type="component" value="Unassembled WGS sequence"/>
</dbReference>
<protein>
    <recommendedName>
        <fullName evidence="4">HTH marR-type domain-containing protein</fullName>
    </recommendedName>
</protein>
<dbReference type="PANTHER" id="PTHR42756:SF1">
    <property type="entry name" value="TRANSCRIPTIONAL REPRESSOR OF EMRAB OPERON"/>
    <property type="match status" value="1"/>
</dbReference>
<evidence type="ECO:0000256" key="2">
    <source>
        <dbReference type="ARBA" id="ARBA00023125"/>
    </source>
</evidence>
<organism evidence="5 6">
    <name type="scientific">Flavobacterium enshiense DK69</name>
    <dbReference type="NCBI Taxonomy" id="1107311"/>
    <lineage>
        <taxon>Bacteria</taxon>
        <taxon>Pseudomonadati</taxon>
        <taxon>Bacteroidota</taxon>
        <taxon>Flavobacteriia</taxon>
        <taxon>Flavobacteriales</taxon>
        <taxon>Flavobacteriaceae</taxon>
        <taxon>Flavobacterium</taxon>
    </lineage>
</organism>
<dbReference type="PROSITE" id="PS50995">
    <property type="entry name" value="HTH_MARR_2"/>
    <property type="match status" value="1"/>
</dbReference>